<evidence type="ECO:0000313" key="2">
    <source>
        <dbReference type="EMBL" id="VYT57399.1"/>
    </source>
</evidence>
<dbReference type="InterPro" id="IPR011993">
    <property type="entry name" value="PH-like_dom_sf"/>
</dbReference>
<dbReference type="AlphaFoldDB" id="A0A6N2XSC4"/>
<sequence length="116" mass="13480">MKDFELLIGEEIIKETGGDCWETPGSLKKQVPGKYIFTNRRIIFVGNGVIEKLRVKFEIPYSEIQSVTPYRVVFFSTGIFIQMKNGDSYRLSLRKRELYISMIRNYMEGTVQDGII</sequence>
<dbReference type="SUPFAM" id="SSF50729">
    <property type="entry name" value="PH domain-like"/>
    <property type="match status" value="1"/>
</dbReference>
<feature type="domain" description="YokE-like PH" evidence="1">
    <location>
        <begin position="29"/>
        <end position="75"/>
    </location>
</feature>
<proteinExistence type="predicted"/>
<accession>A0A6N2XSC4</accession>
<gene>
    <name evidence="2" type="ORF">CBLFYP116_00461</name>
</gene>
<reference evidence="2" key="1">
    <citation type="submission" date="2019-11" db="EMBL/GenBank/DDBJ databases">
        <authorList>
            <person name="Feng L."/>
        </authorList>
    </citation>
    <scope>NUCLEOTIDE SEQUENCE</scope>
    <source>
        <strain evidence="2">CbolteaeLFYP116</strain>
    </source>
</reference>
<dbReference type="RefSeq" id="WP_002573818.1">
    <property type="nucleotide sequence ID" value="NZ_BAABZS010000001.1"/>
</dbReference>
<dbReference type="Gene3D" id="2.30.29.30">
    <property type="entry name" value="Pleckstrin-homology domain (PH domain)/Phosphotyrosine-binding domain (PTB)"/>
    <property type="match status" value="1"/>
</dbReference>
<organism evidence="2">
    <name type="scientific">Enterocloster bolteae</name>
    <dbReference type="NCBI Taxonomy" id="208479"/>
    <lineage>
        <taxon>Bacteria</taxon>
        <taxon>Bacillati</taxon>
        <taxon>Bacillota</taxon>
        <taxon>Clostridia</taxon>
        <taxon>Lachnospirales</taxon>
        <taxon>Lachnospiraceae</taxon>
        <taxon>Enterocloster</taxon>
    </lineage>
</organism>
<name>A0A6N2XSC4_9FIRM</name>
<dbReference type="Pfam" id="PF14470">
    <property type="entry name" value="bPH_3"/>
    <property type="match status" value="1"/>
</dbReference>
<evidence type="ECO:0000259" key="1">
    <source>
        <dbReference type="Pfam" id="PF14470"/>
    </source>
</evidence>
<dbReference type="EMBL" id="CACRTF010000032">
    <property type="protein sequence ID" value="VYT57399.1"/>
    <property type="molecule type" value="Genomic_DNA"/>
</dbReference>
<protein>
    <recommendedName>
        <fullName evidence="1">YokE-like PH domain-containing protein</fullName>
    </recommendedName>
</protein>
<dbReference type="GeneID" id="23111251"/>
<dbReference type="InterPro" id="IPR039519">
    <property type="entry name" value="YokE-like_PH"/>
</dbReference>